<accession>A0ACC6C6Y0</accession>
<dbReference type="Proteomes" id="UP001076464">
    <property type="component" value="Unassembled WGS sequence"/>
</dbReference>
<comment type="caution">
    <text evidence="1">The sequence shown here is derived from an EMBL/GenBank/DDBJ whole genome shotgun (WGS) entry which is preliminary data.</text>
</comment>
<proteinExistence type="predicted"/>
<evidence type="ECO:0000313" key="2">
    <source>
        <dbReference type="Proteomes" id="UP001076464"/>
    </source>
</evidence>
<reference evidence="1" key="1">
    <citation type="submission" date="2022-08" db="EMBL/GenBank/DDBJ databases">
        <title>Genome sequencing of Pelomonas sp. UHG3.</title>
        <authorList>
            <person name="So Y."/>
        </authorList>
    </citation>
    <scope>NUCLEOTIDE SEQUENCE</scope>
    <source>
        <strain evidence="1">UHG3</strain>
    </source>
</reference>
<sequence length="292" mass="30783">MRQLLASLLFAAAACAGAAETTVPARAAGSAYAPEGSAPPPRAARVEAATVWRAPAVDQLATIRQRGQLRVGIVPVVPMVMRTPDGDWAGYSIDLARRLAADLGVAVSFVPTTWPDVVPDLLTQQYDIIATGLWVTVPRALVMNFTTPTAIEDVLLVASRRGAPGLKSVADANRAGLTVAVGAGTAEVALAGRLLPRATLLKLDSDPLAAIVAGKAQLALLPTLSARALEQVAGESVYLPLAQPLASAQAAMAIRKGDPDFLNFLNTWLSLQRQQGWLDERLVHWSLNPEPR</sequence>
<dbReference type="EMBL" id="JAPPUY010000001">
    <property type="protein sequence ID" value="MCY4744147.1"/>
    <property type="molecule type" value="Genomic_DNA"/>
</dbReference>
<keyword evidence="2" id="KW-1185">Reference proteome</keyword>
<organism evidence="1 2">
    <name type="scientific">Roseateles hydrophilus</name>
    <dbReference type="NCBI Taxonomy" id="2975054"/>
    <lineage>
        <taxon>Bacteria</taxon>
        <taxon>Pseudomonadati</taxon>
        <taxon>Pseudomonadota</taxon>
        <taxon>Betaproteobacteria</taxon>
        <taxon>Burkholderiales</taxon>
        <taxon>Sphaerotilaceae</taxon>
        <taxon>Roseateles</taxon>
    </lineage>
</organism>
<name>A0ACC6C6Y0_9BURK</name>
<protein>
    <submittedName>
        <fullName evidence="1">Transporter substrate-binding domain-containing protein</fullName>
    </submittedName>
</protein>
<evidence type="ECO:0000313" key="1">
    <source>
        <dbReference type="EMBL" id="MCY4744147.1"/>
    </source>
</evidence>
<gene>
    <name evidence="1" type="ORF">NYO99_04110</name>
</gene>